<dbReference type="OrthoDB" id="433211at2759"/>
<dbReference type="PANTHER" id="PTHR40515">
    <property type="entry name" value="CILIA- AND FLAGELLA-ASSOCIATED PROTEIN 157"/>
    <property type="match status" value="1"/>
</dbReference>
<dbReference type="InterPro" id="IPR011990">
    <property type="entry name" value="TPR-like_helical_dom_sf"/>
</dbReference>
<dbReference type="GeneID" id="9040850"/>
<name>C5LY53_PERM5</name>
<evidence type="ECO:0000256" key="1">
    <source>
        <dbReference type="SAM" id="Coils"/>
    </source>
</evidence>
<evidence type="ECO:0000313" key="4">
    <source>
        <dbReference type="Proteomes" id="UP000007800"/>
    </source>
</evidence>
<dbReference type="SUPFAM" id="SSF48452">
    <property type="entry name" value="TPR-like"/>
    <property type="match status" value="1"/>
</dbReference>
<dbReference type="RefSeq" id="XP_002765666.1">
    <property type="nucleotide sequence ID" value="XM_002765620.1"/>
</dbReference>
<feature type="coiled-coil region" evidence="1">
    <location>
        <begin position="465"/>
        <end position="495"/>
    </location>
</feature>
<feature type="region of interest" description="Disordered" evidence="2">
    <location>
        <begin position="574"/>
        <end position="626"/>
    </location>
</feature>
<feature type="region of interest" description="Disordered" evidence="2">
    <location>
        <begin position="136"/>
        <end position="215"/>
    </location>
</feature>
<accession>C5LY53</accession>
<dbReference type="AlphaFoldDB" id="C5LY53"/>
<gene>
    <name evidence="3" type="ORF">Pmar_PMAR013731</name>
</gene>
<keyword evidence="4" id="KW-1185">Reference proteome</keyword>
<dbReference type="EMBL" id="GG686772">
    <property type="protein sequence ID" value="EEQ98383.1"/>
    <property type="molecule type" value="Genomic_DNA"/>
</dbReference>
<dbReference type="InParanoid" id="C5LY53"/>
<reference evidence="3 4" key="1">
    <citation type="submission" date="2008-07" db="EMBL/GenBank/DDBJ databases">
        <authorList>
            <person name="El-Sayed N."/>
            <person name="Caler E."/>
            <person name="Inman J."/>
            <person name="Amedeo P."/>
            <person name="Hass B."/>
            <person name="Wortman J."/>
        </authorList>
    </citation>
    <scope>NUCLEOTIDE SEQUENCE [LARGE SCALE GENOMIC DNA]</scope>
    <source>
        <strain evidence="4">ATCC 50983 / TXsc</strain>
    </source>
</reference>
<proteinExistence type="predicted"/>
<dbReference type="Proteomes" id="UP000007800">
    <property type="component" value="Unassembled WGS sequence"/>
</dbReference>
<keyword evidence="1" id="KW-0175">Coiled coil</keyword>
<evidence type="ECO:0000256" key="2">
    <source>
        <dbReference type="SAM" id="MobiDB-lite"/>
    </source>
</evidence>
<protein>
    <submittedName>
        <fullName evidence="3">Uncharacterized protein</fullName>
    </submittedName>
</protein>
<evidence type="ECO:0000313" key="3">
    <source>
        <dbReference type="EMBL" id="EEQ98383.1"/>
    </source>
</evidence>
<feature type="compositionally biased region" description="Polar residues" evidence="2">
    <location>
        <begin position="585"/>
        <end position="599"/>
    </location>
</feature>
<sequence length="626" mass="70305">MASQGPAADLAVAGTHLNISSVLSSLGRYHQALRHAQGALKLLNALRAHSGARRSKDEQIVLLTTTATATHSVGAQLEHLNRRREALAAYRRGLRVGQHNTTSAELLVACYPQHAVEHLPPHADIVQALTEACEQLSGKEGSRTRMHSNSTTNASPTVSLGAPLTTTRSALRAPLSQTRDQSDGLGLHSRSSQNLPPFIFNSGARPKSCEGKRDLPPLVFTGEHPPRPAGQGGYSPHPNLVLRDDDITHAITLIQRAFRKFAQRTDLMRPKFRTTHKPRVGTKYEFKGVNNEYSQAPGVGVHLPADIACLPVLGLFEQLNKLAETLPEKVAQLIDKHEHDFMLSYKSHMSTVQQNFREWKLKAETEDDKVRRDKRVKELEGELKWFMSEALRLEALSKDYHKEVGTWKTRLNTMREERRYLEDQMKASKRQTKVERIQRADRRLQNVTAMGGVGPMVDVALSPLEEEYLTKTKELEKELEGLRRTNEELQEIANRRHVRRAELEEYFLACIEGARKDALRRKYTGQESAADTQQGIIDSLVTSEEEKSLAMRAEFEELEGKRRKLAANLEELEAADPNKIKQQSELENSSTEAASTTDSLRFIASRGNMSEEEVDKEFGIDPSIFD</sequence>
<dbReference type="PANTHER" id="PTHR40515:SF1">
    <property type="entry name" value="CILIA- AND FLAGELLA-ASSOCIATED PROTEIN 157"/>
    <property type="match status" value="1"/>
</dbReference>
<dbReference type="Gene3D" id="1.25.40.10">
    <property type="entry name" value="Tetratricopeptide repeat domain"/>
    <property type="match status" value="1"/>
</dbReference>
<organism evidence="4">
    <name type="scientific">Perkinsus marinus (strain ATCC 50983 / TXsc)</name>
    <dbReference type="NCBI Taxonomy" id="423536"/>
    <lineage>
        <taxon>Eukaryota</taxon>
        <taxon>Sar</taxon>
        <taxon>Alveolata</taxon>
        <taxon>Perkinsozoa</taxon>
        <taxon>Perkinsea</taxon>
        <taxon>Perkinsida</taxon>
        <taxon>Perkinsidae</taxon>
        <taxon>Perkinsus</taxon>
    </lineage>
</organism>
<feature type="compositionally biased region" description="Polar residues" evidence="2">
    <location>
        <begin position="147"/>
        <end position="179"/>
    </location>
</feature>